<dbReference type="PANTHER" id="PTHR31042">
    <property type="entry name" value="CORE-2/I-BRANCHING BETA-1,6-N-ACETYLGLUCOSAMINYLTRANSFERASE FAMILY PROTEIN-RELATED"/>
    <property type="match status" value="1"/>
</dbReference>
<proteinExistence type="predicted"/>
<reference evidence="1 2" key="2">
    <citation type="journal article" date="2017" name="Genome Biol.">
        <title>New reference genome sequences of hot pepper reveal the massive evolution of plant disease-resistance genes by retroduplication.</title>
        <authorList>
            <person name="Kim S."/>
            <person name="Park J."/>
            <person name="Yeom S.I."/>
            <person name="Kim Y.M."/>
            <person name="Seo E."/>
            <person name="Kim K.T."/>
            <person name="Kim M.S."/>
            <person name="Lee J.M."/>
            <person name="Cheong K."/>
            <person name="Shin H.S."/>
            <person name="Kim S.B."/>
            <person name="Han K."/>
            <person name="Lee J."/>
            <person name="Park M."/>
            <person name="Lee H.A."/>
            <person name="Lee H.Y."/>
            <person name="Lee Y."/>
            <person name="Oh S."/>
            <person name="Lee J.H."/>
            <person name="Choi E."/>
            <person name="Choi E."/>
            <person name="Lee S.E."/>
            <person name="Jeon J."/>
            <person name="Kim H."/>
            <person name="Choi G."/>
            <person name="Song H."/>
            <person name="Lee J."/>
            <person name="Lee S.C."/>
            <person name="Kwon J.K."/>
            <person name="Lee H.Y."/>
            <person name="Koo N."/>
            <person name="Hong Y."/>
            <person name="Kim R.W."/>
            <person name="Kang W.H."/>
            <person name="Huh J.H."/>
            <person name="Kang B.C."/>
            <person name="Yang T.J."/>
            <person name="Lee Y.H."/>
            <person name="Bennetzen J.L."/>
            <person name="Choi D."/>
        </authorList>
    </citation>
    <scope>NUCLEOTIDE SEQUENCE [LARGE SCALE GENOMIC DNA]</scope>
    <source>
        <strain evidence="2">cv. CM334</strain>
    </source>
</reference>
<evidence type="ECO:0000313" key="2">
    <source>
        <dbReference type="Proteomes" id="UP000222542"/>
    </source>
</evidence>
<dbReference type="Gramene" id="PHT89352">
    <property type="protein sequence ID" value="PHT89352"/>
    <property type="gene ID" value="T459_04465"/>
</dbReference>
<dbReference type="InterPro" id="IPR044174">
    <property type="entry name" value="BC10-like"/>
</dbReference>
<protein>
    <submittedName>
        <fullName evidence="1">Uncharacterized protein</fullName>
    </submittedName>
</protein>
<evidence type="ECO:0000313" key="1">
    <source>
        <dbReference type="EMBL" id="PHT89352.1"/>
    </source>
</evidence>
<gene>
    <name evidence="1" type="ORF">T459_04465</name>
</gene>
<dbReference type="PANTHER" id="PTHR31042:SF118">
    <property type="entry name" value="ACETYLGLUCOSAMINYLTRANSFERASE"/>
    <property type="match status" value="1"/>
</dbReference>
<dbReference type="STRING" id="4072.A0A2G3A543"/>
<dbReference type="Proteomes" id="UP000222542">
    <property type="component" value="Unassembled WGS sequence"/>
</dbReference>
<accession>A0A2G3A543</accession>
<sequence>MEKMVVFGEVNGDSKLMHGIEGELERRTITYTEWNQSVSNMDKSSWHPMTFGYADAGPEQINRIKDTEYRREWCHYNSTRVPCFLFARKFSQGAAMRLLSEGVVSQFDVSALMDPTPSFSSVILLLMLHVYVSRKPNLLRVTGKKMIKTCDLNHKGDQNSKLEIEKSFDCI</sequence>
<dbReference type="EMBL" id="AYRZ02000002">
    <property type="protein sequence ID" value="PHT89352.1"/>
    <property type="molecule type" value="Genomic_DNA"/>
</dbReference>
<organism evidence="1 2">
    <name type="scientific">Capsicum annuum</name>
    <name type="common">Capsicum pepper</name>
    <dbReference type="NCBI Taxonomy" id="4072"/>
    <lineage>
        <taxon>Eukaryota</taxon>
        <taxon>Viridiplantae</taxon>
        <taxon>Streptophyta</taxon>
        <taxon>Embryophyta</taxon>
        <taxon>Tracheophyta</taxon>
        <taxon>Spermatophyta</taxon>
        <taxon>Magnoliopsida</taxon>
        <taxon>eudicotyledons</taxon>
        <taxon>Gunneridae</taxon>
        <taxon>Pentapetalae</taxon>
        <taxon>asterids</taxon>
        <taxon>lamiids</taxon>
        <taxon>Solanales</taxon>
        <taxon>Solanaceae</taxon>
        <taxon>Solanoideae</taxon>
        <taxon>Capsiceae</taxon>
        <taxon>Capsicum</taxon>
    </lineage>
</organism>
<dbReference type="GO" id="GO:0016757">
    <property type="term" value="F:glycosyltransferase activity"/>
    <property type="evidence" value="ECO:0007669"/>
    <property type="project" value="InterPro"/>
</dbReference>
<comment type="caution">
    <text evidence="1">The sequence shown here is derived from an EMBL/GenBank/DDBJ whole genome shotgun (WGS) entry which is preliminary data.</text>
</comment>
<dbReference type="AlphaFoldDB" id="A0A2G3A543"/>
<reference evidence="1 2" key="1">
    <citation type="journal article" date="2014" name="Nat. Genet.">
        <title>Genome sequence of the hot pepper provides insights into the evolution of pungency in Capsicum species.</title>
        <authorList>
            <person name="Kim S."/>
            <person name="Park M."/>
            <person name="Yeom S.I."/>
            <person name="Kim Y.M."/>
            <person name="Lee J.M."/>
            <person name="Lee H.A."/>
            <person name="Seo E."/>
            <person name="Choi J."/>
            <person name="Cheong K."/>
            <person name="Kim K.T."/>
            <person name="Jung K."/>
            <person name="Lee G.W."/>
            <person name="Oh S.K."/>
            <person name="Bae C."/>
            <person name="Kim S.B."/>
            <person name="Lee H.Y."/>
            <person name="Kim S.Y."/>
            <person name="Kim M.S."/>
            <person name="Kang B.C."/>
            <person name="Jo Y.D."/>
            <person name="Yang H.B."/>
            <person name="Jeong H.J."/>
            <person name="Kang W.H."/>
            <person name="Kwon J.K."/>
            <person name="Shin C."/>
            <person name="Lim J.Y."/>
            <person name="Park J.H."/>
            <person name="Huh J.H."/>
            <person name="Kim J.S."/>
            <person name="Kim B.D."/>
            <person name="Cohen O."/>
            <person name="Paran I."/>
            <person name="Suh M.C."/>
            <person name="Lee S.B."/>
            <person name="Kim Y.K."/>
            <person name="Shin Y."/>
            <person name="Noh S.J."/>
            <person name="Park J."/>
            <person name="Seo Y.S."/>
            <person name="Kwon S.Y."/>
            <person name="Kim H.A."/>
            <person name="Park J.M."/>
            <person name="Kim H.J."/>
            <person name="Choi S.B."/>
            <person name="Bosland P.W."/>
            <person name="Reeves G."/>
            <person name="Jo S.H."/>
            <person name="Lee B.W."/>
            <person name="Cho H.T."/>
            <person name="Choi H.S."/>
            <person name="Lee M.S."/>
            <person name="Yu Y."/>
            <person name="Do Choi Y."/>
            <person name="Park B.S."/>
            <person name="van Deynze A."/>
            <person name="Ashrafi H."/>
            <person name="Hill T."/>
            <person name="Kim W.T."/>
            <person name="Pai H.S."/>
            <person name="Ahn H.K."/>
            <person name="Yeam I."/>
            <person name="Giovannoni J.J."/>
            <person name="Rose J.K."/>
            <person name="Sorensen I."/>
            <person name="Lee S.J."/>
            <person name="Kim R.W."/>
            <person name="Choi I.Y."/>
            <person name="Choi B.S."/>
            <person name="Lim J.S."/>
            <person name="Lee Y.H."/>
            <person name="Choi D."/>
        </authorList>
    </citation>
    <scope>NUCLEOTIDE SEQUENCE [LARGE SCALE GENOMIC DNA]</scope>
    <source>
        <strain evidence="2">cv. CM334</strain>
    </source>
</reference>
<keyword evidence="2" id="KW-1185">Reference proteome</keyword>
<name>A0A2G3A543_CAPAN</name>